<dbReference type="Pfam" id="PF14168">
    <property type="entry name" value="YjzC"/>
    <property type="match status" value="1"/>
</dbReference>
<evidence type="ECO:0000313" key="3">
    <source>
        <dbReference type="Proteomes" id="UP001596620"/>
    </source>
</evidence>
<keyword evidence="3" id="KW-1185">Reference proteome</keyword>
<organism evidence="2 3">
    <name type="scientific">Lentibacillus kimchii</name>
    <dbReference type="NCBI Taxonomy" id="1542911"/>
    <lineage>
        <taxon>Bacteria</taxon>
        <taxon>Bacillati</taxon>
        <taxon>Bacillota</taxon>
        <taxon>Bacilli</taxon>
        <taxon>Bacillales</taxon>
        <taxon>Bacillaceae</taxon>
        <taxon>Lentibacillus</taxon>
    </lineage>
</organism>
<comment type="caution">
    <text evidence="2">The sequence shown here is derived from an EMBL/GenBank/DDBJ whole genome shotgun (WGS) entry which is preliminary data.</text>
</comment>
<evidence type="ECO:0000256" key="1">
    <source>
        <dbReference type="SAM" id="MobiDB-lite"/>
    </source>
</evidence>
<dbReference type="Proteomes" id="UP001596620">
    <property type="component" value="Unassembled WGS sequence"/>
</dbReference>
<feature type="region of interest" description="Disordered" evidence="1">
    <location>
        <begin position="1"/>
        <end position="71"/>
    </location>
</feature>
<gene>
    <name evidence="2" type="ORF">ACFQU8_04195</name>
</gene>
<dbReference type="RefSeq" id="WP_382357931.1">
    <property type="nucleotide sequence ID" value="NZ_JBHTGR010000006.1"/>
</dbReference>
<accession>A0ABW2UTK6</accession>
<feature type="compositionally biased region" description="Basic and acidic residues" evidence="1">
    <location>
        <begin position="52"/>
        <end position="71"/>
    </location>
</feature>
<reference evidence="3" key="1">
    <citation type="journal article" date="2019" name="Int. J. Syst. Evol. Microbiol.">
        <title>The Global Catalogue of Microorganisms (GCM) 10K type strain sequencing project: providing services to taxonomists for standard genome sequencing and annotation.</title>
        <authorList>
            <consortium name="The Broad Institute Genomics Platform"/>
            <consortium name="The Broad Institute Genome Sequencing Center for Infectious Disease"/>
            <person name="Wu L."/>
            <person name="Ma J."/>
        </authorList>
    </citation>
    <scope>NUCLEOTIDE SEQUENCE [LARGE SCALE GENOMIC DNA]</scope>
    <source>
        <strain evidence="3">JCM 30234</strain>
    </source>
</reference>
<sequence length="71" mass="7955">MGEQSQFNHGDKAPNNGVYIEHGETGSNVESPDQIEMEAGDKFPETSNQDRIWVHKRDLSKKGVDDRSSSH</sequence>
<name>A0ABW2UTK6_9BACI</name>
<dbReference type="EMBL" id="JBHTGR010000006">
    <property type="protein sequence ID" value="MFC7746441.1"/>
    <property type="molecule type" value="Genomic_DNA"/>
</dbReference>
<evidence type="ECO:0000313" key="2">
    <source>
        <dbReference type="EMBL" id="MFC7746441.1"/>
    </source>
</evidence>
<protein>
    <submittedName>
        <fullName evidence="2">YjzC family protein</fullName>
    </submittedName>
</protein>
<dbReference type="InterPro" id="IPR025549">
    <property type="entry name" value="YjzC"/>
</dbReference>
<proteinExistence type="predicted"/>